<sequence length="249" mass="27391">MKPPQRRRRVPARYVGEATGPTAWSPREMRHLLRLLQARRGQPEPDAAELAQELRGRSEAEICRFIQQLKGRVVREAIQKMQPGGREGPRHQGTPLPAPVEVWMDLAEKLTERDLAVDFEKIYKYLSFSSRGGHGPELSAAESAVVLNLLMALPEELSHLPCTALLEHMTKTYAQLMAPQTALPGEKRPRPGTEDGGTGSTGPEEPDQASPQASEPIEPRLAWKAVGICPLNPFLVPLGLVSQAPSPSR</sequence>
<dbReference type="PANTHER" id="PTHR15132:SF1">
    <property type="entry name" value="SNRNA-ACTIVATING PROTEIN COMPLEX SUBUNIT 2"/>
    <property type="match status" value="1"/>
</dbReference>
<dbReference type="MGI" id="MGI:1914861">
    <property type="gene designation" value="Snapc2"/>
</dbReference>
<dbReference type="AlphaFoldDB" id="A0A140LID1"/>
<feature type="compositionally biased region" description="Basic residues" evidence="1">
    <location>
        <begin position="1"/>
        <end position="11"/>
    </location>
</feature>
<reference evidence="2" key="4">
    <citation type="submission" date="2025-09" db="UniProtKB">
        <authorList>
            <consortium name="Ensembl"/>
        </authorList>
    </citation>
    <scope>IDENTIFICATION</scope>
    <source>
        <strain evidence="2">C57BL/6J</strain>
    </source>
</reference>
<dbReference type="SMR" id="A0A140LID1"/>
<feature type="region of interest" description="Disordered" evidence="1">
    <location>
        <begin position="181"/>
        <end position="217"/>
    </location>
</feature>
<dbReference type="VEuPathDB" id="HostDB:ENSMUSG00000011837"/>
<keyword evidence="5" id="KW-1267">Proteomics identification</keyword>
<evidence type="ECO:0000313" key="4">
    <source>
        <dbReference type="Proteomes" id="UP000000589"/>
    </source>
</evidence>
<dbReference type="PANTHER" id="PTHR15132">
    <property type="entry name" value="SNRNA-ACTIVATING PROTEIN COMPLEX SUBUNIT 2"/>
    <property type="match status" value="1"/>
</dbReference>
<feature type="region of interest" description="Disordered" evidence="1">
    <location>
        <begin position="1"/>
        <end position="22"/>
    </location>
</feature>
<reference evidence="2" key="3">
    <citation type="submission" date="2025-08" db="UniProtKB">
        <authorList>
            <consortium name="Ensembl"/>
        </authorList>
    </citation>
    <scope>IDENTIFICATION</scope>
    <source>
        <strain evidence="2">C57BL/6J</strain>
    </source>
</reference>
<protein>
    <submittedName>
        <fullName evidence="2">Small nuclear RNA activating complex, polypeptide 2</fullName>
    </submittedName>
</protein>
<dbReference type="Pfam" id="PF11035">
    <property type="entry name" value="SNAPC2"/>
    <property type="match status" value="2"/>
</dbReference>
<dbReference type="Bgee" id="ENSMUSG00000011837">
    <property type="expression patterns" value="Expressed in internal carotid artery and 263 other cell types or tissues"/>
</dbReference>
<dbReference type="InterPro" id="IPR021281">
    <property type="entry name" value="SNAPC2"/>
</dbReference>
<gene>
    <name evidence="2 3" type="primary">Snapc2</name>
</gene>
<evidence type="ECO:0007829" key="5">
    <source>
        <dbReference type="ProteomicsDB" id="A0A140LID1"/>
    </source>
</evidence>
<evidence type="ECO:0000313" key="2">
    <source>
        <dbReference type="Ensembl" id="ENSMUSP00000146771.2"/>
    </source>
</evidence>
<proteinExistence type="evidence at protein level"/>
<evidence type="ECO:0000256" key="1">
    <source>
        <dbReference type="SAM" id="MobiDB-lite"/>
    </source>
</evidence>
<dbReference type="GeneTree" id="ENSGT00390000017407"/>
<dbReference type="GO" id="GO:0016251">
    <property type="term" value="F:RNA polymerase II general transcription initiation factor activity"/>
    <property type="evidence" value="ECO:0007669"/>
    <property type="project" value="InterPro"/>
</dbReference>
<accession>A0A140LID1</accession>
<evidence type="ECO:0000313" key="3">
    <source>
        <dbReference type="MGI" id="MGI:1914861"/>
    </source>
</evidence>
<reference evidence="2 4" key="1">
    <citation type="journal article" date="2009" name="PLoS Biol.">
        <title>Lineage-specific biology revealed by a finished genome assembly of the mouse.</title>
        <authorList>
            <consortium name="Mouse Genome Sequencing Consortium"/>
            <person name="Church D.M."/>
            <person name="Goodstadt L."/>
            <person name="Hillier L.W."/>
            <person name="Zody M.C."/>
            <person name="Goldstein S."/>
            <person name="She X."/>
            <person name="Bult C.J."/>
            <person name="Agarwala R."/>
            <person name="Cherry J.L."/>
            <person name="DiCuccio M."/>
            <person name="Hlavina W."/>
            <person name="Kapustin Y."/>
            <person name="Meric P."/>
            <person name="Maglott D."/>
            <person name="Birtle Z."/>
            <person name="Marques A.C."/>
            <person name="Graves T."/>
            <person name="Zhou S."/>
            <person name="Teague B."/>
            <person name="Potamousis K."/>
            <person name="Churas C."/>
            <person name="Place M."/>
            <person name="Herschleb J."/>
            <person name="Runnheim R."/>
            <person name="Forrest D."/>
            <person name="Amos-Landgraf J."/>
            <person name="Schwartz D.C."/>
            <person name="Cheng Z."/>
            <person name="Lindblad-Toh K."/>
            <person name="Eichler E.E."/>
            <person name="Ponting C.P."/>
        </authorList>
    </citation>
    <scope>NUCLEOTIDE SEQUENCE [LARGE SCALE GENOMIC DNA]</scope>
    <source>
        <strain evidence="2 4">C57BL/6J</strain>
    </source>
</reference>
<dbReference type="AGR" id="MGI:1914861"/>
<dbReference type="Antibodypedia" id="12285">
    <property type="antibodies" value="149 antibodies from 23 providers"/>
</dbReference>
<dbReference type="GO" id="GO:0009301">
    <property type="term" value="P:snRNA transcription"/>
    <property type="evidence" value="ECO:0007669"/>
    <property type="project" value="InterPro"/>
</dbReference>
<dbReference type="ProteomicsDB" id="367403"/>
<organism evidence="2 4">
    <name type="scientific">Mus musculus</name>
    <name type="common">Mouse</name>
    <dbReference type="NCBI Taxonomy" id="10090"/>
    <lineage>
        <taxon>Eukaryota</taxon>
        <taxon>Metazoa</taxon>
        <taxon>Chordata</taxon>
        <taxon>Craniata</taxon>
        <taxon>Vertebrata</taxon>
        <taxon>Euteleostomi</taxon>
        <taxon>Mammalia</taxon>
        <taxon>Eutheria</taxon>
        <taxon>Euarchontoglires</taxon>
        <taxon>Glires</taxon>
        <taxon>Rodentia</taxon>
        <taxon>Myomorpha</taxon>
        <taxon>Muroidea</taxon>
        <taxon>Muridae</taxon>
        <taxon>Murinae</taxon>
        <taxon>Mus</taxon>
        <taxon>Mus</taxon>
    </lineage>
</organism>
<keyword evidence="4" id="KW-1185">Reference proteome</keyword>
<dbReference type="Ensembl" id="ENSMUST00000208316.2">
    <property type="protein sequence ID" value="ENSMUSP00000146771.2"/>
    <property type="gene ID" value="ENSMUSG00000011837.5"/>
</dbReference>
<reference evidence="2 4" key="2">
    <citation type="journal article" date="2011" name="PLoS Biol.">
        <title>Modernizing reference genome assemblies.</title>
        <authorList>
            <person name="Church D.M."/>
            <person name="Schneider V.A."/>
            <person name="Graves T."/>
            <person name="Auger K."/>
            <person name="Cunningham F."/>
            <person name="Bouk N."/>
            <person name="Chen H.C."/>
            <person name="Agarwala R."/>
            <person name="McLaren W.M."/>
            <person name="Ritchie G.R."/>
            <person name="Albracht D."/>
            <person name="Kremitzki M."/>
            <person name="Rock S."/>
            <person name="Kotkiewicz H."/>
            <person name="Kremitzki C."/>
            <person name="Wollam A."/>
            <person name="Trani L."/>
            <person name="Fulton L."/>
            <person name="Fulton R."/>
            <person name="Matthews L."/>
            <person name="Whitehead S."/>
            <person name="Chow W."/>
            <person name="Torrance J."/>
            <person name="Dunn M."/>
            <person name="Harden G."/>
            <person name="Threadgold G."/>
            <person name="Wood J."/>
            <person name="Collins J."/>
            <person name="Heath P."/>
            <person name="Griffiths G."/>
            <person name="Pelan S."/>
            <person name="Grafham D."/>
            <person name="Eichler E.E."/>
            <person name="Weinstock G."/>
            <person name="Mardis E.R."/>
            <person name="Wilson R.K."/>
            <person name="Howe K."/>
            <person name="Flicek P."/>
            <person name="Hubbard T."/>
        </authorList>
    </citation>
    <scope>NUCLEOTIDE SEQUENCE [LARGE SCALE GENOMIC DNA]</scope>
    <source>
        <strain evidence="2 4">C57BL/6J</strain>
    </source>
</reference>
<dbReference type="ExpressionAtlas" id="A0A140LID1">
    <property type="expression patterns" value="baseline and differential"/>
</dbReference>
<dbReference type="Proteomes" id="UP000000589">
    <property type="component" value="Chromosome 8"/>
</dbReference>
<name>A0A140LID1_MOUSE</name>